<evidence type="ECO:0000256" key="2">
    <source>
        <dbReference type="ARBA" id="ARBA00022821"/>
    </source>
</evidence>
<keyword evidence="6" id="KW-1185">Reference proteome</keyword>
<organism evidence="5 6">
    <name type="scientific">Dipteronia dyeriana</name>
    <dbReference type="NCBI Taxonomy" id="168575"/>
    <lineage>
        <taxon>Eukaryota</taxon>
        <taxon>Viridiplantae</taxon>
        <taxon>Streptophyta</taxon>
        <taxon>Embryophyta</taxon>
        <taxon>Tracheophyta</taxon>
        <taxon>Spermatophyta</taxon>
        <taxon>Magnoliopsida</taxon>
        <taxon>eudicotyledons</taxon>
        <taxon>Gunneridae</taxon>
        <taxon>Pentapetalae</taxon>
        <taxon>rosids</taxon>
        <taxon>malvids</taxon>
        <taxon>Sapindales</taxon>
        <taxon>Sapindaceae</taxon>
        <taxon>Hippocastanoideae</taxon>
        <taxon>Acereae</taxon>
        <taxon>Dipteronia</taxon>
    </lineage>
</organism>
<protein>
    <recommendedName>
        <fullName evidence="4">Bet v I/Major latex protein domain-containing protein</fullName>
    </recommendedName>
</protein>
<gene>
    <name evidence="5" type="ORF">Ddye_020381</name>
</gene>
<dbReference type="GO" id="GO:0005634">
    <property type="term" value="C:nucleus"/>
    <property type="evidence" value="ECO:0007669"/>
    <property type="project" value="TreeGrafter"/>
</dbReference>
<evidence type="ECO:0000313" key="5">
    <source>
        <dbReference type="EMBL" id="KAK2645186.1"/>
    </source>
</evidence>
<dbReference type="InterPro" id="IPR050279">
    <property type="entry name" value="Plant_def-hormone_signal"/>
</dbReference>
<dbReference type="SMART" id="SM01037">
    <property type="entry name" value="Bet_v_1"/>
    <property type="match status" value="1"/>
</dbReference>
<evidence type="ECO:0000256" key="1">
    <source>
        <dbReference type="ARBA" id="ARBA00009744"/>
    </source>
</evidence>
<dbReference type="GO" id="GO:0010427">
    <property type="term" value="F:abscisic acid binding"/>
    <property type="evidence" value="ECO:0007669"/>
    <property type="project" value="InterPro"/>
</dbReference>
<evidence type="ECO:0000259" key="4">
    <source>
        <dbReference type="SMART" id="SM01037"/>
    </source>
</evidence>
<comment type="similarity">
    <text evidence="1">Belongs to the BetVI family.</text>
</comment>
<dbReference type="EMBL" id="JANJYI010000006">
    <property type="protein sequence ID" value="KAK2645186.1"/>
    <property type="molecule type" value="Genomic_DNA"/>
</dbReference>
<dbReference type="Pfam" id="PF00407">
    <property type="entry name" value="Bet_v_1"/>
    <property type="match status" value="1"/>
</dbReference>
<feature type="domain" description="Bet v I/Major latex protein" evidence="4">
    <location>
        <begin position="3"/>
        <end position="156"/>
    </location>
</feature>
<dbReference type="InterPro" id="IPR000916">
    <property type="entry name" value="Bet_v_I/MLP"/>
</dbReference>
<keyword evidence="2" id="KW-0611">Plant defense</keyword>
<dbReference type="CDD" id="cd07816">
    <property type="entry name" value="Bet_v1-like"/>
    <property type="match status" value="1"/>
</dbReference>
<accession>A0AAD9U0E7</accession>
<dbReference type="GO" id="GO:0005737">
    <property type="term" value="C:cytoplasm"/>
    <property type="evidence" value="ECO:0007669"/>
    <property type="project" value="TreeGrafter"/>
</dbReference>
<evidence type="ECO:0000313" key="6">
    <source>
        <dbReference type="Proteomes" id="UP001280121"/>
    </source>
</evidence>
<reference evidence="5" key="1">
    <citation type="journal article" date="2023" name="Plant J.">
        <title>Genome sequences and population genomics provide insights into the demographic history, inbreeding, and mutation load of two 'living fossil' tree species of Dipteronia.</title>
        <authorList>
            <person name="Feng Y."/>
            <person name="Comes H.P."/>
            <person name="Chen J."/>
            <person name="Zhu S."/>
            <person name="Lu R."/>
            <person name="Zhang X."/>
            <person name="Li P."/>
            <person name="Qiu J."/>
            <person name="Olsen K.M."/>
            <person name="Qiu Y."/>
        </authorList>
    </citation>
    <scope>NUCLEOTIDE SEQUENCE</scope>
    <source>
        <strain evidence="5">KIB01</strain>
    </source>
</reference>
<dbReference type="PANTHER" id="PTHR31213:SF17">
    <property type="entry name" value="MAJOR ALLERGEN PRU AR 1-LIKE"/>
    <property type="match status" value="1"/>
</dbReference>
<dbReference type="AlphaFoldDB" id="A0AAD9U0E7"/>
<name>A0AAD9U0E7_9ROSI</name>
<dbReference type="Proteomes" id="UP001280121">
    <property type="component" value="Unassembled WGS sequence"/>
</dbReference>
<dbReference type="GO" id="GO:0006952">
    <property type="term" value="P:defense response"/>
    <property type="evidence" value="ECO:0007669"/>
    <property type="project" value="UniProtKB-KW"/>
</dbReference>
<dbReference type="SUPFAM" id="SSF55961">
    <property type="entry name" value="Bet v1-like"/>
    <property type="match status" value="1"/>
</dbReference>
<keyword evidence="3" id="KW-0568">Pathogenesis-related protein</keyword>
<dbReference type="FunFam" id="3.30.530.20:FF:000007">
    <property type="entry name" value="Major pollen allergen Bet v 1-A"/>
    <property type="match status" value="1"/>
</dbReference>
<dbReference type="GO" id="GO:0009738">
    <property type="term" value="P:abscisic acid-activated signaling pathway"/>
    <property type="evidence" value="ECO:0007669"/>
    <property type="project" value="InterPro"/>
</dbReference>
<evidence type="ECO:0000256" key="3">
    <source>
        <dbReference type="ARBA" id="ARBA00023265"/>
    </source>
</evidence>
<dbReference type="InterPro" id="IPR024949">
    <property type="entry name" value="Bet_v_I_allergen"/>
</dbReference>
<dbReference type="Gene3D" id="3.30.530.20">
    <property type="match status" value="1"/>
</dbReference>
<proteinExistence type="inferred from homology"/>
<dbReference type="GO" id="GO:0038023">
    <property type="term" value="F:signaling receptor activity"/>
    <property type="evidence" value="ECO:0007669"/>
    <property type="project" value="InterPro"/>
</dbReference>
<comment type="caution">
    <text evidence="5">The sequence shown here is derived from an EMBL/GenBank/DDBJ whole genome shotgun (WGS) entry which is preliminary data.</text>
</comment>
<sequence>MSALTFTEELIFPVAAGKLFKAVVFDSDNLFPKLIPEIYRRIEIIEGDGGPGSIKKAEFSEGAEFKYLKKRIDALDEEKLTYGYTVIEGDVLMDNVESIAYEVKFEATPDGEGCKCTYVSKYTLKPGAEISEKQLKDGKAKLAAMRKAMEVHLLEMHMLKIKGTLVAPPHPHLL</sequence>
<dbReference type="PANTHER" id="PTHR31213">
    <property type="entry name" value="OS08G0374000 PROTEIN-RELATED"/>
    <property type="match status" value="1"/>
</dbReference>
<dbReference type="InterPro" id="IPR023393">
    <property type="entry name" value="START-like_dom_sf"/>
</dbReference>
<dbReference type="GO" id="GO:0004864">
    <property type="term" value="F:protein phosphatase inhibitor activity"/>
    <property type="evidence" value="ECO:0007669"/>
    <property type="project" value="InterPro"/>
</dbReference>
<dbReference type="PRINTS" id="PR00634">
    <property type="entry name" value="BETALLERGEN"/>
</dbReference>